<protein>
    <recommendedName>
        <fullName evidence="2">Glycosyl transferase family 51 domain-containing protein</fullName>
    </recommendedName>
</protein>
<evidence type="ECO:0000313" key="3">
    <source>
        <dbReference type="EMBL" id="KGO86271.1"/>
    </source>
</evidence>
<evidence type="ECO:0000259" key="2">
    <source>
        <dbReference type="Pfam" id="PF00912"/>
    </source>
</evidence>
<dbReference type="eggNOG" id="ENOG5033KT5">
    <property type="taxonomic scope" value="Bacteria"/>
</dbReference>
<dbReference type="STRING" id="1121895.GCA_000378485_00737"/>
<keyword evidence="1" id="KW-1133">Transmembrane helix</keyword>
<name>A0A0A2M3V3_9FLAO</name>
<dbReference type="Pfam" id="PF00912">
    <property type="entry name" value="Transgly"/>
    <property type="match status" value="1"/>
</dbReference>
<reference evidence="3 4" key="1">
    <citation type="submission" date="2013-09" db="EMBL/GenBank/DDBJ databases">
        <authorList>
            <person name="Zeng Z."/>
            <person name="Chen C."/>
        </authorList>
    </citation>
    <scope>NUCLEOTIDE SEQUENCE [LARGE SCALE GENOMIC DNA]</scope>
    <source>
        <strain evidence="3 4">WB 3.3-2</strain>
    </source>
</reference>
<dbReference type="EMBL" id="JRLX01000011">
    <property type="protein sequence ID" value="KGO86271.1"/>
    <property type="molecule type" value="Genomic_DNA"/>
</dbReference>
<keyword evidence="1" id="KW-0472">Membrane</keyword>
<comment type="caution">
    <text evidence="3">The sequence shown here is derived from an EMBL/GenBank/DDBJ whole genome shotgun (WGS) entry which is preliminary data.</text>
</comment>
<feature type="domain" description="Glycosyl transferase family 51" evidence="2">
    <location>
        <begin position="115"/>
        <end position="195"/>
    </location>
</feature>
<keyword evidence="4" id="KW-1185">Reference proteome</keyword>
<dbReference type="SUPFAM" id="SSF53955">
    <property type="entry name" value="Lysozyme-like"/>
    <property type="match status" value="1"/>
</dbReference>
<dbReference type="InterPro" id="IPR001264">
    <property type="entry name" value="Glyco_trans_51"/>
</dbReference>
<keyword evidence="1" id="KW-0812">Transmembrane</keyword>
<evidence type="ECO:0000313" key="4">
    <source>
        <dbReference type="Proteomes" id="UP000030152"/>
    </source>
</evidence>
<sequence>MAYQLKKIIRYFLMLTGITILFIFCYLCFGGYIITNKQERQQLFKDIKLAPKLPDNFLKVYKTLYPEALKNNGWHYLFTNEGFNKQIESPSVEMAILYGQTRLHGSFGYFVQYNFMIEDNITQEQCLNRILQVTDFGRGIIGVEEASKQYFHKPLKMLSDMKTLEIITRIQNPQLYDKQRRPKIFEDRLNTLKNQFRKNKSELLKS</sequence>
<proteinExistence type="predicted"/>
<evidence type="ECO:0000256" key="1">
    <source>
        <dbReference type="SAM" id="Phobius"/>
    </source>
</evidence>
<dbReference type="OrthoDB" id="1429825at2"/>
<feature type="transmembrane region" description="Helical" evidence="1">
    <location>
        <begin position="12"/>
        <end position="34"/>
    </location>
</feature>
<dbReference type="Proteomes" id="UP000030152">
    <property type="component" value="Unassembled WGS sequence"/>
</dbReference>
<dbReference type="InterPro" id="IPR036950">
    <property type="entry name" value="PBP_transglycosylase"/>
</dbReference>
<dbReference type="RefSeq" id="WP_020211864.1">
    <property type="nucleotide sequence ID" value="NZ_JRLX01000011.1"/>
</dbReference>
<dbReference type="InterPro" id="IPR023346">
    <property type="entry name" value="Lysozyme-like_dom_sf"/>
</dbReference>
<dbReference type="Gene3D" id="1.10.3810.10">
    <property type="entry name" value="Biosynthetic peptidoglycan transglycosylase-like"/>
    <property type="match status" value="1"/>
</dbReference>
<dbReference type="AlphaFoldDB" id="A0A0A2M3V3"/>
<accession>A0A0A2M3V3</accession>
<organism evidence="3 4">
    <name type="scientific">Flavobacterium rivuli WB 3.3-2 = DSM 21788</name>
    <dbReference type="NCBI Taxonomy" id="1121895"/>
    <lineage>
        <taxon>Bacteria</taxon>
        <taxon>Pseudomonadati</taxon>
        <taxon>Bacteroidota</taxon>
        <taxon>Flavobacteriia</taxon>
        <taxon>Flavobacteriales</taxon>
        <taxon>Flavobacteriaceae</taxon>
        <taxon>Flavobacterium</taxon>
    </lineage>
</organism>
<gene>
    <name evidence="3" type="ORF">Q765_11875</name>
</gene>